<evidence type="ECO:0000313" key="12">
    <source>
        <dbReference type="EMBL" id="GJD98420.1"/>
    </source>
</evidence>
<gene>
    <name evidence="12" type="ORF">GMJLKIPL_0328</name>
</gene>
<feature type="compositionally biased region" description="Basic and acidic residues" evidence="9">
    <location>
        <begin position="740"/>
        <end position="751"/>
    </location>
</feature>
<keyword evidence="7 10" id="KW-0472">Membrane</keyword>
<dbReference type="PANTHER" id="PTHR32309:SF13">
    <property type="entry name" value="FERRIC ENTEROBACTIN TRANSPORT PROTEIN FEPE"/>
    <property type="match status" value="1"/>
</dbReference>
<evidence type="ECO:0000313" key="13">
    <source>
        <dbReference type="Proteomes" id="UP001055153"/>
    </source>
</evidence>
<keyword evidence="3 10" id="KW-0812">Transmembrane</keyword>
<dbReference type="EMBL" id="BPQQ01000003">
    <property type="protein sequence ID" value="GJD98420.1"/>
    <property type="molecule type" value="Genomic_DNA"/>
</dbReference>
<feature type="domain" description="Polysaccharide chain length determinant N-terminal" evidence="11">
    <location>
        <begin position="27"/>
        <end position="115"/>
    </location>
</feature>
<dbReference type="SUPFAM" id="SSF52540">
    <property type="entry name" value="P-loop containing nucleoside triphosphate hydrolases"/>
    <property type="match status" value="1"/>
</dbReference>
<keyword evidence="13" id="KW-1185">Reference proteome</keyword>
<evidence type="ECO:0000259" key="11">
    <source>
        <dbReference type="Pfam" id="PF02706"/>
    </source>
</evidence>
<keyword evidence="4" id="KW-0547">Nucleotide-binding</keyword>
<dbReference type="Proteomes" id="UP001055153">
    <property type="component" value="Unassembled WGS sequence"/>
</dbReference>
<name>A0ABQ4S5K8_9HYPH</name>
<dbReference type="CDD" id="cd05387">
    <property type="entry name" value="BY-kinase"/>
    <property type="match status" value="1"/>
</dbReference>
<dbReference type="InterPro" id="IPR003856">
    <property type="entry name" value="LPS_length_determ_N"/>
</dbReference>
<evidence type="ECO:0000256" key="4">
    <source>
        <dbReference type="ARBA" id="ARBA00022741"/>
    </source>
</evidence>
<organism evidence="12 13">
    <name type="scientific">Methylobacterium isbiliense</name>
    <dbReference type="NCBI Taxonomy" id="315478"/>
    <lineage>
        <taxon>Bacteria</taxon>
        <taxon>Pseudomonadati</taxon>
        <taxon>Pseudomonadota</taxon>
        <taxon>Alphaproteobacteria</taxon>
        <taxon>Hyphomicrobiales</taxon>
        <taxon>Methylobacteriaceae</taxon>
        <taxon>Methylobacterium</taxon>
    </lineage>
</organism>
<comment type="caution">
    <text evidence="12">The sequence shown here is derived from an EMBL/GenBank/DDBJ whole genome shotgun (WGS) entry which is preliminary data.</text>
</comment>
<dbReference type="Pfam" id="PF02706">
    <property type="entry name" value="Wzz"/>
    <property type="match status" value="1"/>
</dbReference>
<evidence type="ECO:0000256" key="2">
    <source>
        <dbReference type="ARBA" id="ARBA00022475"/>
    </source>
</evidence>
<feature type="coiled-coil region" evidence="8">
    <location>
        <begin position="222"/>
        <end position="279"/>
    </location>
</feature>
<feature type="coiled-coil region" evidence="8">
    <location>
        <begin position="304"/>
        <end position="404"/>
    </location>
</feature>
<accession>A0ABQ4S5K8</accession>
<dbReference type="InterPro" id="IPR027417">
    <property type="entry name" value="P-loop_NTPase"/>
</dbReference>
<evidence type="ECO:0000256" key="6">
    <source>
        <dbReference type="ARBA" id="ARBA00022989"/>
    </source>
</evidence>
<evidence type="ECO:0000256" key="9">
    <source>
        <dbReference type="SAM" id="MobiDB-lite"/>
    </source>
</evidence>
<dbReference type="PANTHER" id="PTHR32309">
    <property type="entry name" value="TYROSINE-PROTEIN KINASE"/>
    <property type="match status" value="1"/>
</dbReference>
<dbReference type="InterPro" id="IPR005702">
    <property type="entry name" value="Wzc-like_C"/>
</dbReference>
<feature type="transmembrane region" description="Helical" evidence="10">
    <location>
        <begin position="37"/>
        <end position="57"/>
    </location>
</feature>
<protein>
    <recommendedName>
        <fullName evidence="11">Polysaccharide chain length determinant N-terminal domain-containing protein</fullName>
    </recommendedName>
</protein>
<evidence type="ECO:0000256" key="5">
    <source>
        <dbReference type="ARBA" id="ARBA00022840"/>
    </source>
</evidence>
<keyword evidence="2" id="KW-1003">Cell membrane</keyword>
<reference evidence="12" key="1">
    <citation type="journal article" date="2021" name="Front. Microbiol.">
        <title>Comprehensive Comparative Genomics and Phenotyping of Methylobacterium Species.</title>
        <authorList>
            <person name="Alessa O."/>
            <person name="Ogura Y."/>
            <person name="Fujitani Y."/>
            <person name="Takami H."/>
            <person name="Hayashi T."/>
            <person name="Sahin N."/>
            <person name="Tani A."/>
        </authorList>
    </citation>
    <scope>NUCLEOTIDE SEQUENCE</scope>
    <source>
        <strain evidence="12">DSM 17168</strain>
    </source>
</reference>
<keyword evidence="6 10" id="KW-1133">Transmembrane helix</keyword>
<sequence length="758" mass="81365">MNCVPEQENTEAGLHLRQHYEAQNLGLLTGIWRQRRMIAGLAIGGLVAALIVCALLPNRYTSEAMIQVDLGRPTTVQAGQPGQTAAASLDAGAIVESEARVIRSRAVARRVVTDLRLQDDPDFAPKPGLLSHLRNAILALRDDEPAADAAAIEVERIAAAISQNLSVTNDARAYLITVAYTAPDPARAARLANAFVEAYQRNRLEMGIAEAERASAWLESRIGATRRELEQAETAIERYRQEANFVESGTASNLPQQELRDAQLQLVAAGQTRQAAEARLTRAREVLAAGGVPSAQDLTGAPVIQRMLENVETAKREVAGLMLTGPRHPRLLQAQVAVQDAEQRLRQELDRAIGNLESEVRTATAEEAALTSRVEALKGAVIGAMGQEAKLRSLQANAAAIRDRLKLLSDGHAQALALAGMKSSSAQVVMRAQPVPAPSGPKRPLIVALSTAGAAGFGVALSILLARRDTGFRSSHEIAGETGVRCLSMIPQITTGSDPAAVRMFDEAVRMVGATLGWPHAQVSPQVLLVTSCVPHEGKSLLCMALAKLLAGRGRRTLVIDATGTQPARPGKDVRSLEAAVAGQQAEILDDLAVRPVAILRAGTGTEWADHLLGERFETFLALARDRFDVVLIEAPPAMLVLDVLPLARLSDAAVLAVRWGRTPRRTVAATLQRLRDLSIRVRGIVLTQVDLDQHRHERFADQCSHFAAYRPFYEAGSARPRLGPGQEAAPAARSAALRGPEERPRGESPEIRPQASV</sequence>
<evidence type="ECO:0000256" key="8">
    <source>
        <dbReference type="SAM" id="Coils"/>
    </source>
</evidence>
<evidence type="ECO:0000256" key="7">
    <source>
        <dbReference type="ARBA" id="ARBA00023136"/>
    </source>
</evidence>
<proteinExistence type="predicted"/>
<reference evidence="12" key="2">
    <citation type="submission" date="2021-08" db="EMBL/GenBank/DDBJ databases">
        <authorList>
            <person name="Tani A."/>
            <person name="Ola A."/>
            <person name="Ogura Y."/>
            <person name="Katsura K."/>
            <person name="Hayashi T."/>
        </authorList>
    </citation>
    <scope>NUCLEOTIDE SEQUENCE</scope>
    <source>
        <strain evidence="12">DSM 17168</strain>
    </source>
</reference>
<evidence type="ECO:0000256" key="3">
    <source>
        <dbReference type="ARBA" id="ARBA00022692"/>
    </source>
</evidence>
<keyword evidence="5" id="KW-0067">ATP-binding</keyword>
<feature type="region of interest" description="Disordered" evidence="9">
    <location>
        <begin position="719"/>
        <end position="758"/>
    </location>
</feature>
<feature type="compositionally biased region" description="Low complexity" evidence="9">
    <location>
        <begin position="729"/>
        <end position="739"/>
    </location>
</feature>
<dbReference type="Gene3D" id="3.40.50.300">
    <property type="entry name" value="P-loop containing nucleotide triphosphate hydrolases"/>
    <property type="match status" value="1"/>
</dbReference>
<comment type="subcellular location">
    <subcellularLocation>
        <location evidence="1">Cell membrane</location>
        <topology evidence="1">Multi-pass membrane protein</topology>
    </subcellularLocation>
</comment>
<dbReference type="RefSeq" id="WP_238233370.1">
    <property type="nucleotide sequence ID" value="NZ_BPQQ01000003.1"/>
</dbReference>
<evidence type="ECO:0000256" key="10">
    <source>
        <dbReference type="SAM" id="Phobius"/>
    </source>
</evidence>
<evidence type="ECO:0000256" key="1">
    <source>
        <dbReference type="ARBA" id="ARBA00004651"/>
    </source>
</evidence>
<keyword evidence="8" id="KW-0175">Coiled coil</keyword>
<dbReference type="InterPro" id="IPR050445">
    <property type="entry name" value="Bact_polysacc_biosynth/exp"/>
</dbReference>